<dbReference type="GeneID" id="106672662"/>
<evidence type="ECO:0000313" key="2">
    <source>
        <dbReference type="EnsemblMetazoa" id="XP_024086398.1"/>
    </source>
</evidence>
<dbReference type="Pfam" id="PF13847">
    <property type="entry name" value="Methyltransf_31"/>
    <property type="match status" value="1"/>
</dbReference>
<dbReference type="SUPFAM" id="SSF53335">
    <property type="entry name" value="S-adenosyl-L-methionine-dependent methyltransferases"/>
    <property type="match status" value="1"/>
</dbReference>
<evidence type="ECO:0000259" key="1">
    <source>
        <dbReference type="Pfam" id="PF13847"/>
    </source>
</evidence>
<dbReference type="CDD" id="cd02440">
    <property type="entry name" value="AdoMet_MTases"/>
    <property type="match status" value="1"/>
</dbReference>
<reference evidence="2" key="1">
    <citation type="submission" date="2022-01" db="UniProtKB">
        <authorList>
            <consortium name="EnsemblMetazoa"/>
        </authorList>
    </citation>
    <scope>IDENTIFICATION</scope>
</reference>
<accession>A0A8I6SVQ1</accession>
<evidence type="ECO:0000313" key="3">
    <source>
        <dbReference type="Proteomes" id="UP000494040"/>
    </source>
</evidence>
<protein>
    <recommendedName>
        <fullName evidence="1">Methyltransferase domain-containing protein</fullName>
    </recommendedName>
</protein>
<dbReference type="InterPro" id="IPR025714">
    <property type="entry name" value="Methyltranfer_dom"/>
</dbReference>
<dbReference type="InterPro" id="IPR029063">
    <property type="entry name" value="SAM-dependent_MTases_sf"/>
</dbReference>
<name>A0A8I6SVQ1_CIMLE</name>
<feature type="domain" description="Methyltransferase" evidence="1">
    <location>
        <begin position="39"/>
        <end position="149"/>
    </location>
</feature>
<dbReference type="PANTHER" id="PTHR43861">
    <property type="entry name" value="TRANS-ACONITATE 2-METHYLTRANSFERASE-RELATED"/>
    <property type="match status" value="1"/>
</dbReference>
<dbReference type="Proteomes" id="UP000494040">
    <property type="component" value="Unassembled WGS sequence"/>
</dbReference>
<dbReference type="AlphaFoldDB" id="A0A8I6SVQ1"/>
<dbReference type="Gene3D" id="3.40.50.150">
    <property type="entry name" value="Vaccinia Virus protein VP39"/>
    <property type="match status" value="1"/>
</dbReference>
<sequence>MIPFVKMKNARMYLTSNPMQRKDAEEVLSELTHTFTWSEGEKVLDVGSGPGDVTVNVLKKFAPPDATIIGSDILEEMVEYGNAHFKTSRIKFRKLDIQGSYIWDHWEKGSFSKIFSFYCLHWIQDQKKAAENIHSLLKADGELLATFLSHNPVFKLYLSLSQTIKWSHYMKDVEFYISPYHQCDDPAALYAKLLKSVDFSEVKVYNKNTSFLYPSKESMIGNCRAPEEKTNSICAVNPFLERIPNEEQADYRKCISDFVDCLNLAEKQENGNYRVDYSLLVARAKKV</sequence>
<dbReference type="OMA" id="IQHNVEI"/>
<proteinExistence type="predicted"/>
<dbReference type="EnsemblMetazoa" id="XM_024230630.1">
    <property type="protein sequence ID" value="XP_024086398.1"/>
    <property type="gene ID" value="LOC106672662"/>
</dbReference>
<organism evidence="2 3">
    <name type="scientific">Cimex lectularius</name>
    <name type="common">Bed bug</name>
    <name type="synonym">Acanthia lectularia</name>
    <dbReference type="NCBI Taxonomy" id="79782"/>
    <lineage>
        <taxon>Eukaryota</taxon>
        <taxon>Metazoa</taxon>
        <taxon>Ecdysozoa</taxon>
        <taxon>Arthropoda</taxon>
        <taxon>Hexapoda</taxon>
        <taxon>Insecta</taxon>
        <taxon>Pterygota</taxon>
        <taxon>Neoptera</taxon>
        <taxon>Paraneoptera</taxon>
        <taxon>Hemiptera</taxon>
        <taxon>Heteroptera</taxon>
        <taxon>Panheteroptera</taxon>
        <taxon>Cimicomorpha</taxon>
        <taxon>Cimicidae</taxon>
        <taxon>Cimex</taxon>
    </lineage>
</organism>
<dbReference type="PANTHER" id="PTHR43861:SF1">
    <property type="entry name" value="TRANS-ACONITATE 2-METHYLTRANSFERASE"/>
    <property type="match status" value="1"/>
</dbReference>
<dbReference type="OrthoDB" id="66144at2759"/>
<dbReference type="RefSeq" id="XP_024086398.1">
    <property type="nucleotide sequence ID" value="XM_024230630.1"/>
</dbReference>
<keyword evidence="3" id="KW-1185">Reference proteome</keyword>